<keyword evidence="3" id="KW-0813">Transport</keyword>
<dbReference type="GO" id="GO:1902600">
    <property type="term" value="P:proton transmembrane transport"/>
    <property type="evidence" value="ECO:0007669"/>
    <property type="project" value="InterPro"/>
</dbReference>
<organism evidence="13 14">
    <name type="scientific">Marinobacter nanhaiticus D15-8W</name>
    <dbReference type="NCBI Taxonomy" id="626887"/>
    <lineage>
        <taxon>Bacteria</taxon>
        <taxon>Pseudomonadati</taxon>
        <taxon>Pseudomonadota</taxon>
        <taxon>Gammaproteobacteria</taxon>
        <taxon>Pseudomonadales</taxon>
        <taxon>Marinobacteraceae</taxon>
        <taxon>Marinobacter</taxon>
    </lineage>
</organism>
<dbReference type="PATRIC" id="fig|626887.3.peg.2931"/>
<comment type="similarity">
    <text evidence="2">Belongs to the monovalent cation:proton antiporter 2 (CPA2) transporter (TC 2.A.37) family.</text>
</comment>
<dbReference type="InterPro" id="IPR004771">
    <property type="entry name" value="K/H_exchanger"/>
</dbReference>
<feature type="transmembrane region" description="Helical" evidence="11">
    <location>
        <begin position="329"/>
        <end position="348"/>
    </location>
</feature>
<feature type="transmembrane region" description="Helical" evidence="11">
    <location>
        <begin position="29"/>
        <end position="47"/>
    </location>
</feature>
<dbReference type="GO" id="GO:0015297">
    <property type="term" value="F:antiporter activity"/>
    <property type="evidence" value="ECO:0007669"/>
    <property type="project" value="UniProtKB-KW"/>
</dbReference>
<evidence type="ECO:0000256" key="5">
    <source>
        <dbReference type="ARBA" id="ARBA00022538"/>
    </source>
</evidence>
<reference evidence="13 14" key="1">
    <citation type="journal article" date="2013" name="Genome Announc.">
        <title>Genome Sequence of the Polycyclic Aromatic Hydrocarbon-Degrading Bacterium Strain Marinobacter nanhaiticus D15-8WT.</title>
        <authorList>
            <person name="Cui Z."/>
            <person name="Gao W."/>
            <person name="Li Q."/>
            <person name="Xu G."/>
            <person name="Zheng L."/>
        </authorList>
    </citation>
    <scope>NUCLEOTIDE SEQUENCE [LARGE SCALE GENOMIC DNA]</scope>
    <source>
        <strain evidence="13 14">D15-8W</strain>
    </source>
</reference>
<dbReference type="RefSeq" id="WP_004580888.1">
    <property type="nucleotide sequence ID" value="NZ_AP028878.1"/>
</dbReference>
<dbReference type="Proteomes" id="UP000013165">
    <property type="component" value="Unassembled WGS sequence"/>
</dbReference>
<evidence type="ECO:0000256" key="4">
    <source>
        <dbReference type="ARBA" id="ARBA00022449"/>
    </source>
</evidence>
<dbReference type="AlphaFoldDB" id="N6WV01"/>
<proteinExistence type="inferred from homology"/>
<dbReference type="GO" id="GO:0008324">
    <property type="term" value="F:monoatomic cation transmembrane transporter activity"/>
    <property type="evidence" value="ECO:0007669"/>
    <property type="project" value="InterPro"/>
</dbReference>
<dbReference type="InterPro" id="IPR036291">
    <property type="entry name" value="NAD(P)-bd_dom_sf"/>
</dbReference>
<dbReference type="PANTHER" id="PTHR46157:SF4">
    <property type="entry name" value="K(+) EFFLUX ANTIPORTER 3, CHLOROPLASTIC"/>
    <property type="match status" value="1"/>
</dbReference>
<dbReference type="Pfam" id="PF00999">
    <property type="entry name" value="Na_H_Exchanger"/>
    <property type="match status" value="1"/>
</dbReference>
<evidence type="ECO:0000313" key="13">
    <source>
        <dbReference type="EMBL" id="ENO12658.1"/>
    </source>
</evidence>
<comment type="caution">
    <text evidence="13">The sequence shown here is derived from an EMBL/GenBank/DDBJ whole genome shotgun (WGS) entry which is preliminary data.</text>
</comment>
<keyword evidence="9" id="KW-0406">Ion transport</keyword>
<feature type="transmembrane region" description="Helical" evidence="11">
    <location>
        <begin position="145"/>
        <end position="165"/>
    </location>
</feature>
<dbReference type="Gene3D" id="3.40.50.720">
    <property type="entry name" value="NAD(P)-binding Rossmann-like Domain"/>
    <property type="match status" value="1"/>
</dbReference>
<dbReference type="InterPro" id="IPR006153">
    <property type="entry name" value="Cation/H_exchanger_TM"/>
</dbReference>
<dbReference type="InterPro" id="IPR038770">
    <property type="entry name" value="Na+/solute_symporter_sf"/>
</dbReference>
<dbReference type="GO" id="GO:0012505">
    <property type="term" value="C:endomembrane system"/>
    <property type="evidence" value="ECO:0007669"/>
    <property type="project" value="UniProtKB-SubCell"/>
</dbReference>
<accession>N6WV01</accession>
<evidence type="ECO:0000256" key="10">
    <source>
        <dbReference type="ARBA" id="ARBA00023136"/>
    </source>
</evidence>
<evidence type="ECO:0000256" key="2">
    <source>
        <dbReference type="ARBA" id="ARBA00005551"/>
    </source>
</evidence>
<keyword evidence="14" id="KW-1185">Reference proteome</keyword>
<comment type="subcellular location">
    <subcellularLocation>
        <location evidence="1">Endomembrane system</location>
        <topology evidence="1">Multi-pass membrane protein</topology>
    </subcellularLocation>
</comment>
<dbReference type="GO" id="GO:0006813">
    <property type="term" value="P:potassium ion transport"/>
    <property type="evidence" value="ECO:0007669"/>
    <property type="project" value="UniProtKB-KW"/>
</dbReference>
<evidence type="ECO:0000256" key="11">
    <source>
        <dbReference type="SAM" id="Phobius"/>
    </source>
</evidence>
<feature type="transmembrane region" description="Helical" evidence="11">
    <location>
        <begin position="84"/>
        <end position="106"/>
    </location>
</feature>
<sequence>MNPLGQLVVLFLVAVIAVPLFKRLGLGALLGYIAAGMLIGPYGLGVVGDVDNMMHISEFGVVLLMFVIGLELQFSRLRALRKPIFGLGTLQVLSAMAVIGGLILIAGNDVTLAIVLSCGLALSSTAFVLQLLAEKRQLATGHGRLAFTILLFQDMAAVPMLAFLPFLATGGDAGDTSWQEFLLDAGRILLVFGGIVIAGRYLLRHCLRFIHAARVREVSIAAALLVVSGTAYLMDLAGLSMALGAFVAGVLLADSEFRHQLEADIEPFKGLLLGLFFISVGMTLNLNRVLTDPFILFACAAGLMLIKALLIAAIGHWGGKLSGVSAFRLGLLLSQGGEFGFVIFSLAGQLDLIDRNLREQLVAVVTISMMLTPLVLFLFERLVARFAPDDRPPFDDINDGRTGAVIAGFGRFGQISGRVLGSLKIPFTALDVNPEQVDVVRRFGNEVHYGDASQIDVLNAARVGEAKVFILAIDDIDASIRAAHLVRQNFPDVRILARARNRRHAHLLMDAGVRWLVRETYHSALFMAEEMLVGLGKERKEARELIGLFRDADERNLVRQHGLHDDPAKILQSAKEAAEELRQLFEQDQEERGRD</sequence>
<gene>
    <name evidence="13" type="ORF">J057_14690</name>
</gene>
<keyword evidence="5" id="KW-0633">Potassium transport</keyword>
<dbReference type="PROSITE" id="PS51201">
    <property type="entry name" value="RCK_N"/>
    <property type="match status" value="1"/>
</dbReference>
<feature type="transmembrane region" description="Helical" evidence="11">
    <location>
        <begin position="6"/>
        <end position="22"/>
    </location>
</feature>
<feature type="transmembrane region" description="Helical" evidence="11">
    <location>
        <begin position="53"/>
        <end position="72"/>
    </location>
</feature>
<feature type="transmembrane region" description="Helical" evidence="11">
    <location>
        <begin position="269"/>
        <end position="288"/>
    </location>
</feature>
<keyword evidence="7" id="KW-0630">Potassium</keyword>
<dbReference type="HOGENOM" id="CLU_005126_9_3_6"/>
<feature type="transmembrane region" description="Helical" evidence="11">
    <location>
        <begin position="112"/>
        <end position="133"/>
    </location>
</feature>
<evidence type="ECO:0000256" key="6">
    <source>
        <dbReference type="ARBA" id="ARBA00022692"/>
    </source>
</evidence>
<dbReference type="Gene3D" id="1.20.1530.20">
    <property type="match status" value="1"/>
</dbReference>
<dbReference type="SUPFAM" id="SSF51735">
    <property type="entry name" value="NAD(P)-binding Rossmann-fold domains"/>
    <property type="match status" value="1"/>
</dbReference>
<dbReference type="Pfam" id="PF02254">
    <property type="entry name" value="TrkA_N"/>
    <property type="match status" value="1"/>
</dbReference>
<feature type="domain" description="RCK N-terminal" evidence="12">
    <location>
        <begin position="401"/>
        <end position="517"/>
    </location>
</feature>
<evidence type="ECO:0000256" key="1">
    <source>
        <dbReference type="ARBA" id="ARBA00004127"/>
    </source>
</evidence>
<protein>
    <submittedName>
        <fullName evidence="13">Glutathione-regulated potassium-efflux system protein KefB</fullName>
    </submittedName>
</protein>
<keyword evidence="6 11" id="KW-0812">Transmembrane</keyword>
<feature type="transmembrane region" description="Helical" evidence="11">
    <location>
        <begin position="360"/>
        <end position="379"/>
    </location>
</feature>
<dbReference type="EMBL" id="APLQ01000014">
    <property type="protein sequence ID" value="ENO12658.1"/>
    <property type="molecule type" value="Genomic_DNA"/>
</dbReference>
<evidence type="ECO:0000256" key="7">
    <source>
        <dbReference type="ARBA" id="ARBA00022958"/>
    </source>
</evidence>
<name>N6WV01_9GAMM</name>
<dbReference type="eggNOG" id="COG0475">
    <property type="taxonomic scope" value="Bacteria"/>
</dbReference>
<keyword evidence="4" id="KW-0050">Antiport</keyword>
<evidence type="ECO:0000259" key="12">
    <source>
        <dbReference type="PROSITE" id="PS51201"/>
    </source>
</evidence>
<evidence type="ECO:0000256" key="3">
    <source>
        <dbReference type="ARBA" id="ARBA00022448"/>
    </source>
</evidence>
<evidence type="ECO:0000313" key="14">
    <source>
        <dbReference type="Proteomes" id="UP000013165"/>
    </source>
</evidence>
<dbReference type="FunFam" id="3.40.50.720:FF:000036">
    <property type="entry name" value="Glutathione-regulated potassium-efflux system protein KefB"/>
    <property type="match status" value="1"/>
</dbReference>
<dbReference type="OrthoDB" id="9781411at2"/>
<dbReference type="GO" id="GO:0005886">
    <property type="term" value="C:plasma membrane"/>
    <property type="evidence" value="ECO:0007669"/>
    <property type="project" value="TreeGrafter"/>
</dbReference>
<keyword evidence="8 11" id="KW-1133">Transmembrane helix</keyword>
<dbReference type="eggNOG" id="COG1226">
    <property type="taxonomic scope" value="Bacteria"/>
</dbReference>
<dbReference type="PANTHER" id="PTHR46157">
    <property type="entry name" value="K(+) EFFLUX ANTIPORTER 3, CHLOROPLASTIC"/>
    <property type="match status" value="1"/>
</dbReference>
<evidence type="ECO:0000256" key="8">
    <source>
        <dbReference type="ARBA" id="ARBA00022989"/>
    </source>
</evidence>
<feature type="transmembrane region" description="Helical" evidence="11">
    <location>
        <begin position="294"/>
        <end position="317"/>
    </location>
</feature>
<feature type="transmembrane region" description="Helical" evidence="11">
    <location>
        <begin position="185"/>
        <end position="203"/>
    </location>
</feature>
<keyword evidence="10 11" id="KW-0472">Membrane</keyword>
<dbReference type="STRING" id="626887.J057_14690"/>
<dbReference type="NCBIfam" id="TIGR00932">
    <property type="entry name" value="2a37"/>
    <property type="match status" value="1"/>
</dbReference>
<dbReference type="InterPro" id="IPR003148">
    <property type="entry name" value="RCK_N"/>
</dbReference>
<evidence type="ECO:0000256" key="9">
    <source>
        <dbReference type="ARBA" id="ARBA00023065"/>
    </source>
</evidence>